<proteinExistence type="predicted"/>
<reference evidence="1" key="1">
    <citation type="submission" date="2023-07" db="EMBL/GenBank/DDBJ databases">
        <title>Genome content predicts the carbon catabolic preferences of heterotrophic bacteria.</title>
        <authorList>
            <person name="Gralka M."/>
        </authorList>
    </citation>
    <scope>NUCLEOTIDE SEQUENCE</scope>
    <source>
        <strain evidence="1">I2M16</strain>
    </source>
</reference>
<organism evidence="1 2">
    <name type="scientific">Neptunomonas phycophila</name>
    <dbReference type="NCBI Taxonomy" id="1572645"/>
    <lineage>
        <taxon>Bacteria</taxon>
        <taxon>Pseudomonadati</taxon>
        <taxon>Pseudomonadota</taxon>
        <taxon>Gammaproteobacteria</taxon>
        <taxon>Oceanospirillales</taxon>
        <taxon>Oceanospirillaceae</taxon>
        <taxon>Neptunomonas</taxon>
    </lineage>
</organism>
<evidence type="ECO:0000313" key="2">
    <source>
        <dbReference type="Proteomes" id="UP001169862"/>
    </source>
</evidence>
<evidence type="ECO:0000313" key="1">
    <source>
        <dbReference type="EMBL" id="MDO6455072.1"/>
    </source>
</evidence>
<dbReference type="RefSeq" id="WP_303551979.1">
    <property type="nucleotide sequence ID" value="NZ_JAUOPG010000012.1"/>
</dbReference>
<name>A0AAW7XLE4_9GAMM</name>
<dbReference type="Proteomes" id="UP001169862">
    <property type="component" value="Unassembled WGS sequence"/>
</dbReference>
<dbReference type="AlphaFoldDB" id="A0AAW7XLE4"/>
<accession>A0AAW7XLE4</accession>
<sequence length="101" mass="11327">MSFRENSEWNELNELRSLVIFKKLESLGFLRNKQMELCKAMALKTNLDAGNISAKVSNFKSVAGINKPSNASVNTKEIFKKYGGLSLPEIEEKVSEMEIGI</sequence>
<protein>
    <submittedName>
        <fullName evidence="1">Uncharacterized protein</fullName>
    </submittedName>
</protein>
<dbReference type="EMBL" id="JAUOPG010000012">
    <property type="protein sequence ID" value="MDO6455072.1"/>
    <property type="molecule type" value="Genomic_DNA"/>
</dbReference>
<gene>
    <name evidence="1" type="ORF">Q4490_15985</name>
</gene>
<comment type="caution">
    <text evidence="1">The sequence shown here is derived from an EMBL/GenBank/DDBJ whole genome shotgun (WGS) entry which is preliminary data.</text>
</comment>